<dbReference type="InterPro" id="IPR000182">
    <property type="entry name" value="GNAT_dom"/>
</dbReference>
<gene>
    <name evidence="2" type="ORF">GCM10010517_26870</name>
</gene>
<keyword evidence="3" id="KW-1185">Reference proteome</keyword>
<dbReference type="SUPFAM" id="SSF55729">
    <property type="entry name" value="Acyl-CoA N-acyltransferases (Nat)"/>
    <property type="match status" value="1"/>
</dbReference>
<dbReference type="Gene3D" id="3.40.630.30">
    <property type="match status" value="1"/>
</dbReference>
<organism evidence="2 3">
    <name type="scientific">Streptosporangium fragile</name>
    <dbReference type="NCBI Taxonomy" id="46186"/>
    <lineage>
        <taxon>Bacteria</taxon>
        <taxon>Bacillati</taxon>
        <taxon>Actinomycetota</taxon>
        <taxon>Actinomycetes</taxon>
        <taxon>Streptosporangiales</taxon>
        <taxon>Streptosporangiaceae</taxon>
        <taxon>Streptosporangium</taxon>
    </lineage>
</organism>
<evidence type="ECO:0000313" key="3">
    <source>
        <dbReference type="Proteomes" id="UP001500831"/>
    </source>
</evidence>
<dbReference type="Proteomes" id="UP001500831">
    <property type="component" value="Unassembled WGS sequence"/>
</dbReference>
<dbReference type="EMBL" id="BAAAVI010000016">
    <property type="protein sequence ID" value="GAA2867305.1"/>
    <property type="molecule type" value="Genomic_DNA"/>
</dbReference>
<comment type="caution">
    <text evidence="2">The sequence shown here is derived from an EMBL/GenBank/DDBJ whole genome shotgun (WGS) entry which is preliminary data.</text>
</comment>
<dbReference type="PANTHER" id="PTHR43441">
    <property type="entry name" value="RIBOSOMAL-PROTEIN-SERINE ACETYLTRANSFERASE"/>
    <property type="match status" value="1"/>
</dbReference>
<dbReference type="PROSITE" id="PS51186">
    <property type="entry name" value="GNAT"/>
    <property type="match status" value="1"/>
</dbReference>
<dbReference type="InterPro" id="IPR051908">
    <property type="entry name" value="Ribosomal_N-acetyltransferase"/>
</dbReference>
<dbReference type="PANTHER" id="PTHR43441:SF10">
    <property type="entry name" value="ACETYLTRANSFERASE"/>
    <property type="match status" value="1"/>
</dbReference>
<dbReference type="InterPro" id="IPR016181">
    <property type="entry name" value="Acyl_CoA_acyltransferase"/>
</dbReference>
<feature type="domain" description="N-acetyltransferase" evidence="1">
    <location>
        <begin position="23"/>
        <end position="176"/>
    </location>
</feature>
<sequence>MAEAGGTSRPRPAANTLHGMIDVELRGWSPDDVQVVLAAFRSPDMADQAARPIDTPRAALEWMGLWGFRDDAQAFAVVCNGEVVGNVAVSDIDAHDTGWVSYWTLPRARGRGVAVAAARKVAEWAFRERGLFRLELWHRLGNRASCAVATRAGFLSEGIERAKLNYGGVRYDVERHARLATD</sequence>
<proteinExistence type="predicted"/>
<protein>
    <recommendedName>
        <fullName evidence="1">N-acetyltransferase domain-containing protein</fullName>
    </recommendedName>
</protein>
<evidence type="ECO:0000313" key="2">
    <source>
        <dbReference type="EMBL" id="GAA2867305.1"/>
    </source>
</evidence>
<dbReference type="Pfam" id="PF13302">
    <property type="entry name" value="Acetyltransf_3"/>
    <property type="match status" value="1"/>
</dbReference>
<name>A0ABN3VVF4_9ACTN</name>
<evidence type="ECO:0000259" key="1">
    <source>
        <dbReference type="PROSITE" id="PS51186"/>
    </source>
</evidence>
<accession>A0ABN3VVF4</accession>
<reference evidence="2 3" key="1">
    <citation type="journal article" date="2019" name="Int. J. Syst. Evol. Microbiol.">
        <title>The Global Catalogue of Microorganisms (GCM) 10K type strain sequencing project: providing services to taxonomists for standard genome sequencing and annotation.</title>
        <authorList>
            <consortium name="The Broad Institute Genomics Platform"/>
            <consortium name="The Broad Institute Genome Sequencing Center for Infectious Disease"/>
            <person name="Wu L."/>
            <person name="Ma J."/>
        </authorList>
    </citation>
    <scope>NUCLEOTIDE SEQUENCE [LARGE SCALE GENOMIC DNA]</scope>
    <source>
        <strain evidence="2 3">JCM 6242</strain>
    </source>
</reference>